<name>A0A1X7VA59_AMPQE</name>
<reference evidence="5" key="1">
    <citation type="submission" date="2017-05" db="UniProtKB">
        <authorList>
            <consortium name="EnsemblMetazoa"/>
        </authorList>
    </citation>
    <scope>IDENTIFICATION</scope>
</reference>
<keyword evidence="1" id="KW-0862">Zinc</keyword>
<evidence type="ECO:0000313" key="5">
    <source>
        <dbReference type="EnsemblMetazoa" id="Aqu2.1.36906_001"/>
    </source>
</evidence>
<keyword evidence="1" id="KW-0863">Zinc-finger</keyword>
<feature type="domain" description="CCHC-type" evidence="3">
    <location>
        <begin position="156"/>
        <end position="173"/>
    </location>
</feature>
<dbReference type="PANTHER" id="PTHR46888">
    <property type="entry name" value="ZINC KNUCKLE DOMAINCONTAINING PROTEIN-RELATED"/>
    <property type="match status" value="1"/>
</dbReference>
<dbReference type="GO" id="GO:0008270">
    <property type="term" value="F:zinc ion binding"/>
    <property type="evidence" value="ECO:0007669"/>
    <property type="project" value="UniProtKB-KW"/>
</dbReference>
<organism evidence="5">
    <name type="scientific">Amphimedon queenslandica</name>
    <name type="common">Sponge</name>
    <dbReference type="NCBI Taxonomy" id="400682"/>
    <lineage>
        <taxon>Eukaryota</taxon>
        <taxon>Metazoa</taxon>
        <taxon>Porifera</taxon>
        <taxon>Demospongiae</taxon>
        <taxon>Heteroscleromorpha</taxon>
        <taxon>Haplosclerida</taxon>
        <taxon>Niphatidae</taxon>
        <taxon>Amphimedon</taxon>
    </lineage>
</organism>
<feature type="region of interest" description="Disordered" evidence="2">
    <location>
        <begin position="134"/>
        <end position="156"/>
    </location>
</feature>
<proteinExistence type="predicted"/>
<dbReference type="OMA" id="IVRERFM"/>
<dbReference type="Gene3D" id="1.10.4020.10">
    <property type="entry name" value="DNA breaking-rejoining enzymes"/>
    <property type="match status" value="1"/>
</dbReference>
<keyword evidence="1" id="KW-0479">Metal-binding</keyword>
<dbReference type="Pfam" id="PF00098">
    <property type="entry name" value="zf-CCHC"/>
    <property type="match status" value="1"/>
</dbReference>
<evidence type="ECO:0000259" key="3">
    <source>
        <dbReference type="PROSITE" id="PS50158"/>
    </source>
</evidence>
<dbReference type="OrthoDB" id="6761011at2759"/>
<dbReference type="InterPro" id="IPR038269">
    <property type="entry name" value="SCAN_sf"/>
</dbReference>
<evidence type="ECO:0000256" key="2">
    <source>
        <dbReference type="SAM" id="MobiDB-lite"/>
    </source>
</evidence>
<sequence length="192" mass="22270">MDSEGAKSYQSVKKAILRRYDINEETYRQRFCSTKKKAGQSYVEVGVQLMDLFCKWTASAKDSVAELTELVVLEQLLNTVPTELQVSIREKELKTVEEAATQADDYLLARQGMRKEDKRCHGCREKGHMYCDCPKKKQPKQEDRPAREGQKREDQRKCYRCGGIGHIAAKCTSEKRNTGYYLDARNQMKWKK</sequence>
<dbReference type="EnsemblMetazoa" id="Aqu2.1.36906_001">
    <property type="protein sequence ID" value="Aqu2.1.36906_001"/>
    <property type="gene ID" value="Aqu2.1.36906"/>
</dbReference>
<dbReference type="Pfam" id="PF02023">
    <property type="entry name" value="SCAN"/>
    <property type="match status" value="1"/>
</dbReference>
<dbReference type="SUPFAM" id="SSF57756">
    <property type="entry name" value="Retrovirus zinc finger-like domains"/>
    <property type="match status" value="2"/>
</dbReference>
<dbReference type="SMART" id="SM00343">
    <property type="entry name" value="ZnF_C2HC"/>
    <property type="match status" value="2"/>
</dbReference>
<dbReference type="AlphaFoldDB" id="A0A1X7VA59"/>
<dbReference type="SUPFAM" id="SSF47353">
    <property type="entry name" value="Retrovirus capsid dimerization domain-like"/>
    <property type="match status" value="1"/>
</dbReference>
<dbReference type="InParanoid" id="A0A1X7VA59"/>
<dbReference type="Gene3D" id="4.10.60.10">
    <property type="entry name" value="Zinc finger, CCHC-type"/>
    <property type="match status" value="1"/>
</dbReference>
<accession>A0A1X7VA59</accession>
<dbReference type="InterPro" id="IPR003309">
    <property type="entry name" value="SCAN_dom"/>
</dbReference>
<dbReference type="InterPro" id="IPR036875">
    <property type="entry name" value="Znf_CCHC_sf"/>
</dbReference>
<dbReference type="GO" id="GO:0003676">
    <property type="term" value="F:nucleic acid binding"/>
    <property type="evidence" value="ECO:0007669"/>
    <property type="project" value="InterPro"/>
</dbReference>
<dbReference type="InterPro" id="IPR001878">
    <property type="entry name" value="Znf_CCHC"/>
</dbReference>
<dbReference type="PROSITE" id="PS50804">
    <property type="entry name" value="SCAN_BOX"/>
    <property type="match status" value="1"/>
</dbReference>
<dbReference type="PROSITE" id="PS50158">
    <property type="entry name" value="ZF_CCHC"/>
    <property type="match status" value="1"/>
</dbReference>
<evidence type="ECO:0000259" key="4">
    <source>
        <dbReference type="PROSITE" id="PS50804"/>
    </source>
</evidence>
<feature type="domain" description="SCAN box" evidence="4">
    <location>
        <begin position="28"/>
        <end position="105"/>
    </location>
</feature>
<dbReference type="SMART" id="SM00431">
    <property type="entry name" value="SCAN"/>
    <property type="match status" value="1"/>
</dbReference>
<protein>
    <recommendedName>
        <fullName evidence="6">CCHC-type domain-containing protein</fullName>
    </recommendedName>
</protein>
<evidence type="ECO:0008006" key="6">
    <source>
        <dbReference type="Google" id="ProtNLM"/>
    </source>
</evidence>
<dbReference type="STRING" id="400682.A0A1X7VA59"/>
<evidence type="ECO:0000256" key="1">
    <source>
        <dbReference type="PROSITE-ProRule" id="PRU00047"/>
    </source>
</evidence>
<dbReference type="PANTHER" id="PTHR46888:SF1">
    <property type="entry name" value="RIBONUCLEASE H"/>
    <property type="match status" value="1"/>
</dbReference>